<evidence type="ECO:0000256" key="6">
    <source>
        <dbReference type="ARBA" id="ARBA00038076"/>
    </source>
</evidence>
<dbReference type="GO" id="GO:0005886">
    <property type="term" value="C:plasma membrane"/>
    <property type="evidence" value="ECO:0007669"/>
    <property type="project" value="UniProtKB-SubCell"/>
</dbReference>
<dbReference type="InterPro" id="IPR025857">
    <property type="entry name" value="MacB_PCD"/>
</dbReference>
<protein>
    <submittedName>
        <fullName evidence="10">FtsX-like permease family protein</fullName>
    </submittedName>
</protein>
<dbReference type="RefSeq" id="WP_143985027.1">
    <property type="nucleotide sequence ID" value="NZ_CP041692.1"/>
</dbReference>
<comment type="similarity">
    <text evidence="6">Belongs to the ABC-4 integral membrane protein family.</text>
</comment>
<feature type="transmembrane region" description="Helical" evidence="7">
    <location>
        <begin position="332"/>
        <end position="358"/>
    </location>
</feature>
<sequence length="407" mass="41315">MRWTESLRISIDAIRSHRLRSLLTVLGIWIGIASVVLTVGLGQGAQQEVKDQIDALGSNLLIISPGSSSSGGVRGGLGSATTLTMADAQALQDRDVAPDLDGVAPVQSGSQVLTAGTTTWTTQTVGATTAWLGVRSRTLSSGRFFTGSEYADGAPVIVLGSSTAEELFNTGNAVGQTVSIDGATFTVIGVFASAGSSGSSNEDDQAVLPYTTAQQRFGSSTPGSVSTIYLKAASADALSAAYQEANAALLTRHNVSSDDADFSITSQESLVATATATSKTLTILLGGVAGISLLVGGIGVMNIMLVSVSERTREIGLRKALGATPGVIRRQFLLEAITLSLIGGVLGIGVGWLGAVVLPKLINQTVTLSVPASAGALAVAIGVGVVAGVYPATRAARMAPIDALRSE</sequence>
<feature type="transmembrane region" description="Helical" evidence="7">
    <location>
        <begin position="370"/>
        <end position="390"/>
    </location>
</feature>
<dbReference type="KEGG" id="mik:FOE78_03155"/>
<keyword evidence="2" id="KW-1003">Cell membrane</keyword>
<dbReference type="Proteomes" id="UP000319263">
    <property type="component" value="Chromosome"/>
</dbReference>
<evidence type="ECO:0000256" key="5">
    <source>
        <dbReference type="ARBA" id="ARBA00023136"/>
    </source>
</evidence>
<proteinExistence type="inferred from homology"/>
<gene>
    <name evidence="10" type="ORF">FOE78_03155</name>
</gene>
<evidence type="ECO:0000256" key="4">
    <source>
        <dbReference type="ARBA" id="ARBA00022989"/>
    </source>
</evidence>
<dbReference type="Pfam" id="PF02687">
    <property type="entry name" value="FtsX"/>
    <property type="match status" value="1"/>
</dbReference>
<dbReference type="EMBL" id="CP041692">
    <property type="protein sequence ID" value="QDP95045.1"/>
    <property type="molecule type" value="Genomic_DNA"/>
</dbReference>
<comment type="subcellular location">
    <subcellularLocation>
        <location evidence="1">Cell membrane</location>
        <topology evidence="1">Multi-pass membrane protein</topology>
    </subcellularLocation>
</comment>
<dbReference type="InterPro" id="IPR050250">
    <property type="entry name" value="Macrolide_Exporter_MacB"/>
</dbReference>
<name>A0A516PV30_9ACTN</name>
<dbReference type="Pfam" id="PF12704">
    <property type="entry name" value="MacB_PCD"/>
    <property type="match status" value="1"/>
</dbReference>
<evidence type="ECO:0000259" key="9">
    <source>
        <dbReference type="Pfam" id="PF12704"/>
    </source>
</evidence>
<evidence type="ECO:0000256" key="2">
    <source>
        <dbReference type="ARBA" id="ARBA00022475"/>
    </source>
</evidence>
<keyword evidence="3 7" id="KW-0812">Transmembrane</keyword>
<dbReference type="PANTHER" id="PTHR30572">
    <property type="entry name" value="MEMBRANE COMPONENT OF TRANSPORTER-RELATED"/>
    <property type="match status" value="1"/>
</dbReference>
<feature type="domain" description="ABC3 transporter permease C-terminal" evidence="8">
    <location>
        <begin position="288"/>
        <end position="400"/>
    </location>
</feature>
<feature type="domain" description="MacB-like periplasmic core" evidence="9">
    <location>
        <begin position="21"/>
        <end position="247"/>
    </location>
</feature>
<evidence type="ECO:0000313" key="10">
    <source>
        <dbReference type="EMBL" id="QDP95045.1"/>
    </source>
</evidence>
<dbReference type="OrthoDB" id="9780560at2"/>
<feature type="transmembrane region" description="Helical" evidence="7">
    <location>
        <begin position="21"/>
        <end position="42"/>
    </location>
</feature>
<evidence type="ECO:0000313" key="11">
    <source>
        <dbReference type="Proteomes" id="UP000319263"/>
    </source>
</evidence>
<dbReference type="GO" id="GO:0022857">
    <property type="term" value="F:transmembrane transporter activity"/>
    <property type="evidence" value="ECO:0007669"/>
    <property type="project" value="TreeGrafter"/>
</dbReference>
<evidence type="ECO:0000256" key="3">
    <source>
        <dbReference type="ARBA" id="ARBA00022692"/>
    </source>
</evidence>
<reference evidence="10 11" key="1">
    <citation type="submission" date="2019-07" db="EMBL/GenBank/DDBJ databases">
        <title>Microlunatus dokdonensis sp. nov. isolated from the rhizospheric soil of the wild plant Elymus tsukushiensis.</title>
        <authorList>
            <person name="Ghim S.-Y."/>
            <person name="Hwang Y.-J."/>
            <person name="Son J.-S."/>
            <person name="Shin J.-H."/>
        </authorList>
    </citation>
    <scope>NUCLEOTIDE SEQUENCE [LARGE SCALE GENOMIC DNA]</scope>
    <source>
        <strain evidence="10 11">KUDC0627</strain>
    </source>
</reference>
<organism evidence="10 11">
    <name type="scientific">Microlunatus elymi</name>
    <dbReference type="NCBI Taxonomy" id="2596828"/>
    <lineage>
        <taxon>Bacteria</taxon>
        <taxon>Bacillati</taxon>
        <taxon>Actinomycetota</taxon>
        <taxon>Actinomycetes</taxon>
        <taxon>Propionibacteriales</taxon>
        <taxon>Propionibacteriaceae</taxon>
        <taxon>Microlunatus</taxon>
    </lineage>
</organism>
<keyword evidence="5 7" id="KW-0472">Membrane</keyword>
<accession>A0A516PV30</accession>
<dbReference type="AlphaFoldDB" id="A0A516PV30"/>
<dbReference type="PANTHER" id="PTHR30572:SF4">
    <property type="entry name" value="ABC TRANSPORTER PERMEASE YTRF"/>
    <property type="match status" value="1"/>
</dbReference>
<evidence type="ECO:0000259" key="8">
    <source>
        <dbReference type="Pfam" id="PF02687"/>
    </source>
</evidence>
<evidence type="ECO:0000256" key="7">
    <source>
        <dbReference type="SAM" id="Phobius"/>
    </source>
</evidence>
<keyword evidence="11" id="KW-1185">Reference proteome</keyword>
<evidence type="ECO:0000256" key="1">
    <source>
        <dbReference type="ARBA" id="ARBA00004651"/>
    </source>
</evidence>
<dbReference type="InterPro" id="IPR003838">
    <property type="entry name" value="ABC3_permease_C"/>
</dbReference>
<feature type="transmembrane region" description="Helical" evidence="7">
    <location>
        <begin position="283"/>
        <end position="308"/>
    </location>
</feature>
<keyword evidence="4 7" id="KW-1133">Transmembrane helix</keyword>